<evidence type="ECO:0000313" key="9">
    <source>
        <dbReference type="EMBL" id="KGN75631.1"/>
    </source>
</evidence>
<dbReference type="NCBIfam" id="TIGR02937">
    <property type="entry name" value="sigma70-ECF"/>
    <property type="match status" value="1"/>
</dbReference>
<dbReference type="InterPro" id="IPR013325">
    <property type="entry name" value="RNA_pol_sigma_r2"/>
</dbReference>
<keyword evidence="2" id="KW-0805">Transcription regulation</keyword>
<evidence type="ECO:0000256" key="3">
    <source>
        <dbReference type="ARBA" id="ARBA00023082"/>
    </source>
</evidence>
<feature type="coiled-coil region" evidence="6">
    <location>
        <begin position="22"/>
        <end position="49"/>
    </location>
</feature>
<dbReference type="OrthoDB" id="1120819at2"/>
<dbReference type="GO" id="GO:0003677">
    <property type="term" value="F:DNA binding"/>
    <property type="evidence" value="ECO:0007669"/>
    <property type="project" value="UniProtKB-KW"/>
</dbReference>
<keyword evidence="4" id="KW-0238">DNA-binding</keyword>
<dbReference type="Gene3D" id="1.10.10.10">
    <property type="entry name" value="Winged helix-like DNA-binding domain superfamily/Winged helix DNA-binding domain"/>
    <property type="match status" value="1"/>
</dbReference>
<dbReference type="InterPro" id="IPR013324">
    <property type="entry name" value="RNA_pol_sigma_r3/r4-like"/>
</dbReference>
<evidence type="ECO:0000256" key="5">
    <source>
        <dbReference type="ARBA" id="ARBA00023163"/>
    </source>
</evidence>
<dbReference type="PANTHER" id="PTHR43133:SF8">
    <property type="entry name" value="RNA POLYMERASE SIGMA FACTOR HI_1459-RELATED"/>
    <property type="match status" value="1"/>
</dbReference>
<evidence type="ECO:0000259" key="7">
    <source>
        <dbReference type="Pfam" id="PF04542"/>
    </source>
</evidence>
<keyword evidence="3" id="KW-0731">Sigma factor</keyword>
<evidence type="ECO:0000256" key="1">
    <source>
        <dbReference type="ARBA" id="ARBA00010641"/>
    </source>
</evidence>
<dbReference type="STRING" id="28115.HQ47_01445"/>
<evidence type="ECO:0000256" key="2">
    <source>
        <dbReference type="ARBA" id="ARBA00023015"/>
    </source>
</evidence>
<dbReference type="InterPro" id="IPR036388">
    <property type="entry name" value="WH-like_DNA-bd_sf"/>
</dbReference>
<sequence>MKQNSFINQVTVLRPELERIAAQMYEGDVERAEDAVSELLIKLWQMRDNLDEVKSIRAYCHTALRHIVIDDLRNKRTERLDEEGMEYKMTAPQTWTEAEQYELSELLQKAVAQLPALRRQVYELHELQGYECNEIAELLNLRIDAIHNHLSRARKQMKDFLMPLMK</sequence>
<proteinExistence type="inferred from homology"/>
<evidence type="ECO:0000256" key="6">
    <source>
        <dbReference type="SAM" id="Coils"/>
    </source>
</evidence>
<dbReference type="InterPro" id="IPR014284">
    <property type="entry name" value="RNA_pol_sigma-70_dom"/>
</dbReference>
<dbReference type="RefSeq" id="WP_036850611.1">
    <property type="nucleotide sequence ID" value="NZ_JRFA01000004.1"/>
</dbReference>
<dbReference type="Proteomes" id="UP000030103">
    <property type="component" value="Unassembled WGS sequence"/>
</dbReference>
<protein>
    <submittedName>
        <fullName evidence="9">Uncharacterized protein</fullName>
    </submittedName>
</protein>
<dbReference type="AlphaFoldDB" id="A0A0A2E9R4"/>
<dbReference type="Gene3D" id="1.10.1740.10">
    <property type="match status" value="1"/>
</dbReference>
<dbReference type="PANTHER" id="PTHR43133">
    <property type="entry name" value="RNA POLYMERASE ECF-TYPE SIGMA FACTO"/>
    <property type="match status" value="1"/>
</dbReference>
<name>A0A0A2E9R4_9PORP</name>
<dbReference type="InterPro" id="IPR039425">
    <property type="entry name" value="RNA_pol_sigma-70-like"/>
</dbReference>
<feature type="domain" description="RNA polymerase sigma factor 70 region 4 type 2" evidence="8">
    <location>
        <begin position="105"/>
        <end position="157"/>
    </location>
</feature>
<comment type="similarity">
    <text evidence="1">Belongs to the sigma-70 factor family. ECF subfamily.</text>
</comment>
<evidence type="ECO:0000259" key="8">
    <source>
        <dbReference type="Pfam" id="PF08281"/>
    </source>
</evidence>
<accession>A0A0A2E9R4</accession>
<keyword evidence="6" id="KW-0175">Coiled coil</keyword>
<dbReference type="InterPro" id="IPR007627">
    <property type="entry name" value="RNA_pol_sigma70_r2"/>
</dbReference>
<keyword evidence="10" id="KW-1185">Reference proteome</keyword>
<keyword evidence="5" id="KW-0804">Transcription</keyword>
<dbReference type="EMBL" id="JRFA01000004">
    <property type="protein sequence ID" value="KGN75631.1"/>
    <property type="molecule type" value="Genomic_DNA"/>
</dbReference>
<gene>
    <name evidence="9" type="ORF">HQ47_01445</name>
</gene>
<reference evidence="9 10" key="1">
    <citation type="submission" date="2014-09" db="EMBL/GenBank/DDBJ databases">
        <title>Draft Genome Sequence of Porphyromonas macacae COT-192_OH2859.</title>
        <authorList>
            <person name="Wallis C."/>
            <person name="Deusch O."/>
            <person name="O'Flynn C."/>
            <person name="Davis I."/>
            <person name="Horsfall A."/>
            <person name="Kirkwood N."/>
            <person name="Harris S."/>
            <person name="Eisen J.A."/>
            <person name="Coil D.A."/>
            <person name="Darling A.E."/>
            <person name="Jospin G."/>
            <person name="Alexiev A."/>
        </authorList>
    </citation>
    <scope>NUCLEOTIDE SEQUENCE [LARGE SCALE GENOMIC DNA]</scope>
    <source>
        <strain evidence="10">COT-192 OH2859</strain>
    </source>
</reference>
<evidence type="ECO:0000313" key="10">
    <source>
        <dbReference type="Proteomes" id="UP000030103"/>
    </source>
</evidence>
<evidence type="ECO:0000256" key="4">
    <source>
        <dbReference type="ARBA" id="ARBA00023125"/>
    </source>
</evidence>
<dbReference type="GO" id="GO:0016987">
    <property type="term" value="F:sigma factor activity"/>
    <property type="evidence" value="ECO:0007669"/>
    <property type="project" value="UniProtKB-KW"/>
</dbReference>
<comment type="caution">
    <text evidence="9">The sequence shown here is derived from an EMBL/GenBank/DDBJ whole genome shotgun (WGS) entry which is preliminary data.</text>
</comment>
<dbReference type="Pfam" id="PF04542">
    <property type="entry name" value="Sigma70_r2"/>
    <property type="match status" value="1"/>
</dbReference>
<dbReference type="SUPFAM" id="SSF88659">
    <property type="entry name" value="Sigma3 and sigma4 domains of RNA polymerase sigma factors"/>
    <property type="match status" value="1"/>
</dbReference>
<dbReference type="SUPFAM" id="SSF88946">
    <property type="entry name" value="Sigma2 domain of RNA polymerase sigma factors"/>
    <property type="match status" value="1"/>
</dbReference>
<dbReference type="eggNOG" id="COG1595">
    <property type="taxonomic scope" value="Bacteria"/>
</dbReference>
<dbReference type="GO" id="GO:0006352">
    <property type="term" value="P:DNA-templated transcription initiation"/>
    <property type="evidence" value="ECO:0007669"/>
    <property type="project" value="InterPro"/>
</dbReference>
<feature type="domain" description="RNA polymerase sigma-70 region 2" evidence="7">
    <location>
        <begin position="13"/>
        <end position="76"/>
    </location>
</feature>
<organism evidence="9 10">
    <name type="scientific">Porphyromonas macacae</name>
    <dbReference type="NCBI Taxonomy" id="28115"/>
    <lineage>
        <taxon>Bacteria</taxon>
        <taxon>Pseudomonadati</taxon>
        <taxon>Bacteroidota</taxon>
        <taxon>Bacteroidia</taxon>
        <taxon>Bacteroidales</taxon>
        <taxon>Porphyromonadaceae</taxon>
        <taxon>Porphyromonas</taxon>
    </lineage>
</organism>
<dbReference type="InterPro" id="IPR013249">
    <property type="entry name" value="RNA_pol_sigma70_r4_t2"/>
</dbReference>
<dbReference type="Pfam" id="PF08281">
    <property type="entry name" value="Sigma70_r4_2"/>
    <property type="match status" value="1"/>
</dbReference>